<gene>
    <name evidence="14" type="ordered locus">sce8977</name>
</gene>
<evidence type="ECO:0000259" key="13">
    <source>
        <dbReference type="SMART" id="SM00090"/>
    </source>
</evidence>
<dbReference type="Pfam" id="PF01163">
    <property type="entry name" value="RIO1"/>
    <property type="match status" value="1"/>
</dbReference>
<comment type="similarity">
    <text evidence="1">Belongs to the protein kinase superfamily. RIO-type Ser/Thr kinase family.</text>
</comment>
<dbReference type="GO" id="GO:0004674">
    <property type="term" value="F:protein serine/threonine kinase activity"/>
    <property type="evidence" value="ECO:0007669"/>
    <property type="project" value="UniProtKB-KW"/>
</dbReference>
<name>A9G9A4_SORC5</name>
<keyword evidence="6" id="KW-0547">Nucleotide-binding</keyword>
<dbReference type="GO" id="GO:0005524">
    <property type="term" value="F:ATP binding"/>
    <property type="evidence" value="ECO:0007669"/>
    <property type="project" value="UniProtKB-KW"/>
</dbReference>
<comment type="catalytic activity">
    <reaction evidence="10">
        <text>L-threonyl-[protein] + ATP = O-phospho-L-threonyl-[protein] + ADP + H(+)</text>
        <dbReference type="Rhea" id="RHEA:46608"/>
        <dbReference type="Rhea" id="RHEA-COMP:11060"/>
        <dbReference type="Rhea" id="RHEA-COMP:11605"/>
        <dbReference type="ChEBI" id="CHEBI:15378"/>
        <dbReference type="ChEBI" id="CHEBI:30013"/>
        <dbReference type="ChEBI" id="CHEBI:30616"/>
        <dbReference type="ChEBI" id="CHEBI:61977"/>
        <dbReference type="ChEBI" id="CHEBI:456216"/>
        <dbReference type="EC" id="2.7.11.1"/>
    </reaction>
</comment>
<evidence type="ECO:0000256" key="7">
    <source>
        <dbReference type="ARBA" id="ARBA00022777"/>
    </source>
</evidence>
<dbReference type="InterPro" id="IPR048148">
    <property type="entry name" value="Prot_kin_PA4780"/>
</dbReference>
<evidence type="ECO:0000256" key="3">
    <source>
        <dbReference type="ARBA" id="ARBA00022527"/>
    </source>
</evidence>
<keyword evidence="15" id="KW-1185">Reference proteome</keyword>
<dbReference type="Gene3D" id="3.30.200.20">
    <property type="entry name" value="Phosphorylase Kinase, domain 1"/>
    <property type="match status" value="1"/>
</dbReference>
<keyword evidence="3" id="KW-0723">Serine/threonine-protein kinase</keyword>
<evidence type="ECO:0000256" key="8">
    <source>
        <dbReference type="ARBA" id="ARBA00022840"/>
    </source>
</evidence>
<dbReference type="SMART" id="SM00090">
    <property type="entry name" value="RIO"/>
    <property type="match status" value="1"/>
</dbReference>
<evidence type="ECO:0000256" key="5">
    <source>
        <dbReference type="ARBA" id="ARBA00022723"/>
    </source>
</evidence>
<dbReference type="AlphaFoldDB" id="A9G9A4"/>
<dbReference type="InterPro" id="IPR018934">
    <property type="entry name" value="RIO_dom"/>
</dbReference>
<feature type="region of interest" description="Disordered" evidence="12">
    <location>
        <begin position="63"/>
        <end position="86"/>
    </location>
</feature>
<evidence type="ECO:0000256" key="12">
    <source>
        <dbReference type="SAM" id="MobiDB-lite"/>
    </source>
</evidence>
<evidence type="ECO:0000256" key="2">
    <source>
        <dbReference type="ARBA" id="ARBA00012513"/>
    </source>
</evidence>
<dbReference type="EC" id="2.7.11.1" evidence="2"/>
<dbReference type="NCBIfam" id="NF041645">
    <property type="entry name" value="prot_kin_PA4780"/>
    <property type="match status" value="1"/>
</dbReference>
<proteinExistence type="inferred from homology"/>
<feature type="domain" description="RIO kinase" evidence="13">
    <location>
        <begin position="7"/>
        <end position="231"/>
    </location>
</feature>
<dbReference type="Gene3D" id="1.10.510.10">
    <property type="entry name" value="Transferase(Phosphotransferase) domain 1"/>
    <property type="match status" value="1"/>
</dbReference>
<reference evidence="14 15" key="1">
    <citation type="journal article" date="2007" name="Nat. Biotechnol.">
        <title>Complete genome sequence of the myxobacterium Sorangium cellulosum.</title>
        <authorList>
            <person name="Schneiker S."/>
            <person name="Perlova O."/>
            <person name="Kaiser O."/>
            <person name="Gerth K."/>
            <person name="Alici A."/>
            <person name="Altmeyer M.O."/>
            <person name="Bartels D."/>
            <person name="Bekel T."/>
            <person name="Beyer S."/>
            <person name="Bode E."/>
            <person name="Bode H.B."/>
            <person name="Bolten C.J."/>
            <person name="Choudhuri J.V."/>
            <person name="Doss S."/>
            <person name="Elnakady Y.A."/>
            <person name="Frank B."/>
            <person name="Gaigalat L."/>
            <person name="Goesmann A."/>
            <person name="Groeger C."/>
            <person name="Gross F."/>
            <person name="Jelsbak L."/>
            <person name="Jelsbak L."/>
            <person name="Kalinowski J."/>
            <person name="Kegler C."/>
            <person name="Knauber T."/>
            <person name="Konietzny S."/>
            <person name="Kopp M."/>
            <person name="Krause L."/>
            <person name="Krug D."/>
            <person name="Linke B."/>
            <person name="Mahmud T."/>
            <person name="Martinez-Arias R."/>
            <person name="McHardy A.C."/>
            <person name="Merai M."/>
            <person name="Meyer F."/>
            <person name="Mormann S."/>
            <person name="Munoz-Dorado J."/>
            <person name="Perez J."/>
            <person name="Pradella S."/>
            <person name="Rachid S."/>
            <person name="Raddatz G."/>
            <person name="Rosenau F."/>
            <person name="Rueckert C."/>
            <person name="Sasse F."/>
            <person name="Scharfe M."/>
            <person name="Schuster S.C."/>
            <person name="Suen G."/>
            <person name="Treuner-Lange A."/>
            <person name="Velicer G.J."/>
            <person name="Vorholter F.-J."/>
            <person name="Weissman K.J."/>
            <person name="Welch R.D."/>
            <person name="Wenzel S.C."/>
            <person name="Whitworth D.E."/>
            <person name="Wilhelm S."/>
            <person name="Wittmann C."/>
            <person name="Bloecker H."/>
            <person name="Puehler A."/>
            <person name="Mueller R."/>
        </authorList>
    </citation>
    <scope>NUCLEOTIDE SEQUENCE [LARGE SCALE GENOMIC DNA]</scope>
    <source>
        <strain evidence="15">So ce56</strain>
    </source>
</reference>
<dbReference type="eggNOG" id="COG1718">
    <property type="taxonomic scope" value="Bacteria"/>
</dbReference>
<dbReference type="Proteomes" id="UP000002139">
    <property type="component" value="Chromosome"/>
</dbReference>
<dbReference type="STRING" id="448385.sce8977"/>
<keyword evidence="7" id="KW-0418">Kinase</keyword>
<dbReference type="PANTHER" id="PTHR45723">
    <property type="entry name" value="SERINE/THREONINE-PROTEIN KINASE RIO1"/>
    <property type="match status" value="1"/>
</dbReference>
<feature type="region of interest" description="Disordered" evidence="12">
    <location>
        <begin position="270"/>
        <end position="367"/>
    </location>
</feature>
<protein>
    <recommendedName>
        <fullName evidence="2">non-specific serine/threonine protein kinase</fullName>
        <ecNumber evidence="2">2.7.11.1</ecNumber>
    </recommendedName>
</protein>
<organism evidence="14 15">
    <name type="scientific">Sorangium cellulosum (strain So ce56)</name>
    <name type="common">Polyangium cellulosum (strain So ce56)</name>
    <dbReference type="NCBI Taxonomy" id="448385"/>
    <lineage>
        <taxon>Bacteria</taxon>
        <taxon>Pseudomonadati</taxon>
        <taxon>Myxococcota</taxon>
        <taxon>Polyangia</taxon>
        <taxon>Polyangiales</taxon>
        <taxon>Polyangiaceae</taxon>
        <taxon>Sorangium</taxon>
    </lineage>
</organism>
<feature type="compositionally biased region" description="Basic and acidic residues" evidence="12">
    <location>
        <begin position="63"/>
        <end position="74"/>
    </location>
</feature>
<evidence type="ECO:0000313" key="15">
    <source>
        <dbReference type="Proteomes" id="UP000002139"/>
    </source>
</evidence>
<accession>A9G9A4</accession>
<sequence length="367" mass="40216">MRIPSSLMSLADEGLIEEVVRPLMSGKEAEVFLVRSGGELRVAKVYKEAHDRTFKNRAEYTEGRKVRNSRDQRAINKRSRHGRAQDEAAWRSTEVDMIFRLHSAGVRVPIPHHFIDGVLIMELITGADGSPAPRLAEVRLNPDEAVRVFDRLLAEAVRMLSAGVVHGDLSDFNVLMGADGPVVIDFPQAVDASSNQNARKLLLRDVDNLQRFLSRFAPNRQPRPYAQEMWELYACSQLTPETRLSGRFRASSRRVDTEAVLGLISDANRDERRRREAQGRSMRGVSSPPREVEVVILPNGPRDRARRNAQGAQAGSAANTRPAHAGGAANTRPAHAGGAANTRPAQAGSAANTRPAHAGGAANTRRA</sequence>
<comment type="catalytic activity">
    <reaction evidence="11">
        <text>L-seryl-[protein] + ATP = O-phospho-L-seryl-[protein] + ADP + H(+)</text>
        <dbReference type="Rhea" id="RHEA:17989"/>
        <dbReference type="Rhea" id="RHEA-COMP:9863"/>
        <dbReference type="Rhea" id="RHEA-COMP:11604"/>
        <dbReference type="ChEBI" id="CHEBI:15378"/>
        <dbReference type="ChEBI" id="CHEBI:29999"/>
        <dbReference type="ChEBI" id="CHEBI:30616"/>
        <dbReference type="ChEBI" id="CHEBI:83421"/>
        <dbReference type="ChEBI" id="CHEBI:456216"/>
        <dbReference type="EC" id="2.7.11.1"/>
    </reaction>
</comment>
<dbReference type="InterPro" id="IPR000687">
    <property type="entry name" value="RIO_kinase"/>
</dbReference>
<keyword evidence="8" id="KW-0067">ATP-binding</keyword>
<dbReference type="EMBL" id="AM746676">
    <property type="protein sequence ID" value="CAN99149.1"/>
    <property type="molecule type" value="Genomic_DNA"/>
</dbReference>
<evidence type="ECO:0000256" key="1">
    <source>
        <dbReference type="ARBA" id="ARBA00009196"/>
    </source>
</evidence>
<dbReference type="InterPro" id="IPR051272">
    <property type="entry name" value="RIO-type_Ser/Thr_kinase"/>
</dbReference>
<keyword evidence="4" id="KW-0808">Transferase</keyword>
<evidence type="ECO:0000256" key="6">
    <source>
        <dbReference type="ARBA" id="ARBA00022741"/>
    </source>
</evidence>
<dbReference type="KEGG" id="scl:sce8977"/>
<evidence type="ECO:0000256" key="9">
    <source>
        <dbReference type="ARBA" id="ARBA00022842"/>
    </source>
</evidence>
<evidence type="ECO:0000256" key="11">
    <source>
        <dbReference type="ARBA" id="ARBA00048679"/>
    </source>
</evidence>
<evidence type="ECO:0000256" key="10">
    <source>
        <dbReference type="ARBA" id="ARBA00047899"/>
    </source>
</evidence>
<feature type="compositionally biased region" description="Low complexity" evidence="12">
    <location>
        <begin position="308"/>
        <end position="319"/>
    </location>
</feature>
<dbReference type="OrthoDB" id="9795258at2"/>
<evidence type="ECO:0000256" key="4">
    <source>
        <dbReference type="ARBA" id="ARBA00022679"/>
    </source>
</evidence>
<dbReference type="SUPFAM" id="SSF56112">
    <property type="entry name" value="Protein kinase-like (PK-like)"/>
    <property type="match status" value="1"/>
</dbReference>
<keyword evidence="9" id="KW-0460">Magnesium</keyword>
<dbReference type="InterPro" id="IPR011009">
    <property type="entry name" value="Kinase-like_dom_sf"/>
</dbReference>
<evidence type="ECO:0000313" key="14">
    <source>
        <dbReference type="EMBL" id="CAN99149.1"/>
    </source>
</evidence>
<keyword evidence="5" id="KW-0479">Metal-binding</keyword>
<dbReference type="GO" id="GO:0046872">
    <property type="term" value="F:metal ion binding"/>
    <property type="evidence" value="ECO:0007669"/>
    <property type="project" value="UniProtKB-KW"/>
</dbReference>
<dbReference type="HOGENOM" id="CLU_047558_1_0_7"/>